<protein>
    <recommendedName>
        <fullName evidence="2">histidine kinase</fullName>
        <ecNumber evidence="2">2.7.13.3</ecNumber>
    </recommendedName>
</protein>
<keyword evidence="5" id="KW-0472">Membrane</keyword>
<keyword evidence="4" id="KW-0902">Two-component regulatory system</keyword>
<dbReference type="SUPFAM" id="SSF55785">
    <property type="entry name" value="PYP-like sensor domain (PAS domain)"/>
    <property type="match status" value="2"/>
</dbReference>
<dbReference type="PANTHER" id="PTHR45339">
    <property type="entry name" value="HYBRID SIGNAL TRANSDUCTION HISTIDINE KINASE J"/>
    <property type="match status" value="1"/>
</dbReference>
<dbReference type="Pfam" id="PF13426">
    <property type="entry name" value="PAS_9"/>
    <property type="match status" value="1"/>
</dbReference>
<dbReference type="InterPro" id="IPR005467">
    <property type="entry name" value="His_kinase_dom"/>
</dbReference>
<dbReference type="SMART" id="SM00086">
    <property type="entry name" value="PAC"/>
    <property type="match status" value="1"/>
</dbReference>
<dbReference type="CDD" id="cd00130">
    <property type="entry name" value="PAS"/>
    <property type="match status" value="2"/>
</dbReference>
<dbReference type="InterPro" id="IPR003594">
    <property type="entry name" value="HATPase_dom"/>
</dbReference>
<dbReference type="PRINTS" id="PR00344">
    <property type="entry name" value="BCTRLSENSOR"/>
</dbReference>
<dbReference type="Proteomes" id="UP000074119">
    <property type="component" value="Chromosome"/>
</dbReference>
<evidence type="ECO:0000256" key="2">
    <source>
        <dbReference type="ARBA" id="ARBA00012438"/>
    </source>
</evidence>
<sequence>MNGEKRNRVILNLSIVVLFTLMVLITATETIRFIDATAKVDNATAVVAQIQIQEDSLFALDALTNRGLVIKEFMDALNAGDLFVSDSVRARLISARELLLSEGMLGFPKDTRVDLWRLLGVYTSFELDGYSRNAGAGVQPNLVPLNPQVDTQTLIRDLQNLRAQQKKWVSDLAAQALGSRHLNQTQSYLVIFLILLGFIPLFGGIVTSRHFAKEHQQLLNTREYFNRLISSLPGLVLLTTRTGEIIGASKAVSTFLGHSPEWYQQAAIEQILPKRFQQQYQLYSQNHLETKCGTVKGRELLLLSADGKELPVELFFGDFETADGDVLVVSFRDVREQRALYQRYQRVQRRFDMAMTASRDGLWDWDLSTNEVLFSASWLEMMGILGGHPLNGLVVFEDCVFPEDRPRVKRQLEAFLRGKDILFRAEHRLRCRDGSVRDVVSRACAQRDGNGKVLRMVGVHSDVTSFKEVEREVLRLNRNLEDRVRLRTQQLENALVSAEAANSAKAAFLAVMGHEIRTPMNGVIGMTDLLAKTTLDREQKMMVDTVRRSSQSLLSTLDHILDYVALESESAEISPAELQLVEFVEGLVDSVGLQVAKNKQRFILHIEPDLPAIVIADAAYLRKVLCNLIDNAIKFSVYTAPHGIIQLRLGLAEDQSGLAQGQRRLEIKVIDNGIGISSEQRSQLFEPFVQMETSRARRFGGTGLGLAISARIVKLMCGQIALSSAPGGDTCFAVELVVGVPEAQGVVEEPRRVAVLACIPDVLLRNAVDVMLTVNGYEVHWFESLAELSAKVDGLALPGVVLALANNQSVRDYCVSHNLKMLALSERPRDKAALSVDRVYTDPLLPSALLRALEREQRGLNSFISGA</sequence>
<dbReference type="SMART" id="SM00091">
    <property type="entry name" value="PAS"/>
    <property type="match status" value="2"/>
</dbReference>
<dbReference type="InterPro" id="IPR001610">
    <property type="entry name" value="PAC"/>
</dbReference>
<dbReference type="EC" id="2.7.13.3" evidence="2"/>
<dbReference type="Gene3D" id="3.30.450.20">
    <property type="entry name" value="PAS domain"/>
    <property type="match status" value="2"/>
</dbReference>
<feature type="domain" description="Histidine kinase" evidence="6">
    <location>
        <begin position="511"/>
        <end position="740"/>
    </location>
</feature>
<dbReference type="STRING" id="1470434.AZF00_11200"/>
<organism evidence="9 10">
    <name type="scientific">Zhongshania aliphaticivorans</name>
    <dbReference type="NCBI Taxonomy" id="1470434"/>
    <lineage>
        <taxon>Bacteria</taxon>
        <taxon>Pseudomonadati</taxon>
        <taxon>Pseudomonadota</taxon>
        <taxon>Gammaproteobacteria</taxon>
        <taxon>Cellvibrionales</taxon>
        <taxon>Spongiibacteraceae</taxon>
        <taxon>Zhongshania</taxon>
    </lineage>
</organism>
<dbReference type="InterPro" id="IPR000700">
    <property type="entry name" value="PAS-assoc_C"/>
</dbReference>
<evidence type="ECO:0000256" key="4">
    <source>
        <dbReference type="ARBA" id="ARBA00023012"/>
    </source>
</evidence>
<dbReference type="Pfam" id="PF00512">
    <property type="entry name" value="HisKA"/>
    <property type="match status" value="1"/>
</dbReference>
<dbReference type="InterPro" id="IPR036890">
    <property type="entry name" value="HATPase_C_sf"/>
</dbReference>
<dbReference type="CDD" id="cd00082">
    <property type="entry name" value="HisKA"/>
    <property type="match status" value="1"/>
</dbReference>
<dbReference type="PROSITE" id="PS50112">
    <property type="entry name" value="PAS"/>
    <property type="match status" value="1"/>
</dbReference>
<dbReference type="PANTHER" id="PTHR45339:SF1">
    <property type="entry name" value="HYBRID SIGNAL TRANSDUCTION HISTIDINE KINASE J"/>
    <property type="match status" value="1"/>
</dbReference>
<keyword evidence="3" id="KW-0597">Phosphoprotein</keyword>
<dbReference type="SUPFAM" id="SSF47384">
    <property type="entry name" value="Homodimeric domain of signal transducing histidine kinase"/>
    <property type="match status" value="1"/>
</dbReference>
<comment type="catalytic activity">
    <reaction evidence="1">
        <text>ATP + protein L-histidine = ADP + protein N-phospho-L-histidine.</text>
        <dbReference type="EC" id="2.7.13.3"/>
    </reaction>
</comment>
<dbReference type="SUPFAM" id="SSF55874">
    <property type="entry name" value="ATPase domain of HSP90 chaperone/DNA topoisomerase II/histidine kinase"/>
    <property type="match status" value="1"/>
</dbReference>
<dbReference type="InterPro" id="IPR003661">
    <property type="entry name" value="HisK_dim/P_dom"/>
</dbReference>
<evidence type="ECO:0000259" key="7">
    <source>
        <dbReference type="PROSITE" id="PS50112"/>
    </source>
</evidence>
<dbReference type="Pfam" id="PF02518">
    <property type="entry name" value="HATPase_c"/>
    <property type="match status" value="1"/>
</dbReference>
<dbReference type="Gene3D" id="1.10.287.130">
    <property type="match status" value="1"/>
</dbReference>
<feature type="transmembrane region" description="Helical" evidence="5">
    <location>
        <begin position="188"/>
        <end position="207"/>
    </location>
</feature>
<evidence type="ECO:0000256" key="1">
    <source>
        <dbReference type="ARBA" id="ARBA00000085"/>
    </source>
</evidence>
<feature type="domain" description="PAC" evidence="8">
    <location>
        <begin position="423"/>
        <end position="475"/>
    </location>
</feature>
<keyword evidence="5" id="KW-1133">Transmembrane helix</keyword>
<evidence type="ECO:0000256" key="3">
    <source>
        <dbReference type="ARBA" id="ARBA00022553"/>
    </source>
</evidence>
<dbReference type="SMART" id="SM00387">
    <property type="entry name" value="HATPase_c"/>
    <property type="match status" value="1"/>
</dbReference>
<dbReference type="GO" id="GO:0000155">
    <property type="term" value="F:phosphorelay sensor kinase activity"/>
    <property type="evidence" value="ECO:0007669"/>
    <property type="project" value="InterPro"/>
</dbReference>
<evidence type="ECO:0000313" key="10">
    <source>
        <dbReference type="Proteomes" id="UP000074119"/>
    </source>
</evidence>
<dbReference type="EMBL" id="CP014544">
    <property type="protein sequence ID" value="AMO68830.1"/>
    <property type="molecule type" value="Genomic_DNA"/>
</dbReference>
<dbReference type="InterPro" id="IPR036097">
    <property type="entry name" value="HisK_dim/P_sf"/>
</dbReference>
<evidence type="ECO:0000259" key="6">
    <source>
        <dbReference type="PROSITE" id="PS50109"/>
    </source>
</evidence>
<accession>A0A127M6G6</accession>
<dbReference type="CDD" id="cd16922">
    <property type="entry name" value="HATPase_EvgS-ArcB-TorS-like"/>
    <property type="match status" value="1"/>
</dbReference>
<dbReference type="KEGG" id="zal:AZF00_11200"/>
<dbReference type="InterPro" id="IPR013655">
    <property type="entry name" value="PAS_fold_3"/>
</dbReference>
<keyword evidence="5" id="KW-0812">Transmembrane</keyword>
<dbReference type="PROSITE" id="PS50109">
    <property type="entry name" value="HIS_KIN"/>
    <property type="match status" value="1"/>
</dbReference>
<dbReference type="PROSITE" id="PS50113">
    <property type="entry name" value="PAC"/>
    <property type="match status" value="1"/>
</dbReference>
<dbReference type="InterPro" id="IPR004358">
    <property type="entry name" value="Sig_transdc_His_kin-like_C"/>
</dbReference>
<evidence type="ECO:0000256" key="5">
    <source>
        <dbReference type="SAM" id="Phobius"/>
    </source>
</evidence>
<proteinExistence type="predicted"/>
<dbReference type="AlphaFoldDB" id="A0A127M6G6"/>
<dbReference type="InterPro" id="IPR035965">
    <property type="entry name" value="PAS-like_dom_sf"/>
</dbReference>
<dbReference type="SMART" id="SM00388">
    <property type="entry name" value="HisKA"/>
    <property type="match status" value="1"/>
</dbReference>
<gene>
    <name evidence="9" type="ORF">AZF00_11200</name>
</gene>
<evidence type="ECO:0000313" key="9">
    <source>
        <dbReference type="EMBL" id="AMO68830.1"/>
    </source>
</evidence>
<feature type="domain" description="PAS" evidence="7">
    <location>
        <begin position="221"/>
        <end position="261"/>
    </location>
</feature>
<dbReference type="NCBIfam" id="TIGR00229">
    <property type="entry name" value="sensory_box"/>
    <property type="match status" value="2"/>
</dbReference>
<reference evidence="9 10" key="1">
    <citation type="submission" date="2015-12" db="EMBL/GenBank/DDBJ databases">
        <authorList>
            <person name="Shamseldin A."/>
            <person name="Moawad H."/>
            <person name="Abd El-Rahim W.M."/>
            <person name="Sadowsky M.J."/>
        </authorList>
    </citation>
    <scope>NUCLEOTIDE SEQUENCE [LARGE SCALE GENOMIC DNA]</scope>
    <source>
        <strain evidence="9 10">SM2</strain>
    </source>
</reference>
<dbReference type="Pfam" id="PF08447">
    <property type="entry name" value="PAS_3"/>
    <property type="match status" value="1"/>
</dbReference>
<dbReference type="Gene3D" id="3.30.565.10">
    <property type="entry name" value="Histidine kinase-like ATPase, C-terminal domain"/>
    <property type="match status" value="1"/>
</dbReference>
<evidence type="ECO:0000259" key="8">
    <source>
        <dbReference type="PROSITE" id="PS50113"/>
    </source>
</evidence>
<feature type="transmembrane region" description="Helical" evidence="5">
    <location>
        <begin position="9"/>
        <end position="27"/>
    </location>
</feature>
<name>A0A127M6G6_9GAMM</name>
<dbReference type="InterPro" id="IPR000014">
    <property type="entry name" value="PAS"/>
</dbReference>